<dbReference type="Gene3D" id="3.30.2010.10">
    <property type="entry name" value="Metalloproteases ('zincins'), catalytic domain"/>
    <property type="match status" value="1"/>
</dbReference>
<protein>
    <recommendedName>
        <fullName evidence="12">Peptidase M48 domain-containing protein</fullName>
    </recommendedName>
</protein>
<comment type="cofactor">
    <cofactor evidence="10">
        <name>Zn(2+)</name>
        <dbReference type="ChEBI" id="CHEBI:29105"/>
    </cofactor>
    <text evidence="10">Binds 1 zinc ion per subunit.</text>
</comment>
<comment type="similarity">
    <text evidence="10">Belongs to the peptidase M48 family.</text>
</comment>
<keyword evidence="1" id="KW-1003">Cell membrane</keyword>
<evidence type="ECO:0000256" key="11">
    <source>
        <dbReference type="SAM" id="Phobius"/>
    </source>
</evidence>
<evidence type="ECO:0000256" key="2">
    <source>
        <dbReference type="ARBA" id="ARBA00022670"/>
    </source>
</evidence>
<evidence type="ECO:0000256" key="10">
    <source>
        <dbReference type="RuleBase" id="RU003983"/>
    </source>
</evidence>
<dbReference type="AlphaFoldDB" id="A0A075LZQ9"/>
<name>A0A075LZQ9_9EURY</name>
<reference evidence="14" key="1">
    <citation type="submission" date="2013-06" db="EMBL/GenBank/DDBJ databases">
        <title>Complete Genome Sequence of Hyperthermophilic Palaeococcus pacificus DY20341T, Isolated from a Deep-Sea Hydrothermal Sediments.</title>
        <authorList>
            <person name="Zeng X."/>
            <person name="Shao Z."/>
        </authorList>
    </citation>
    <scope>NUCLEOTIDE SEQUENCE [LARGE SCALE GENOMIC DNA]</scope>
    <source>
        <strain evidence="14">DY20341</strain>
    </source>
</reference>
<dbReference type="OrthoDB" id="28389at2157"/>
<dbReference type="PANTHER" id="PTHR43221:SF2">
    <property type="entry name" value="PROTEASE HTPX HOMOLOG"/>
    <property type="match status" value="1"/>
</dbReference>
<keyword evidence="9 11" id="KW-0472">Membrane</keyword>
<dbReference type="KEGG" id="ppac:PAP_08380"/>
<dbReference type="EMBL" id="CP006019">
    <property type="protein sequence ID" value="AIF70063.1"/>
    <property type="molecule type" value="Genomic_DNA"/>
</dbReference>
<evidence type="ECO:0000256" key="3">
    <source>
        <dbReference type="ARBA" id="ARBA00022692"/>
    </source>
</evidence>
<feature type="domain" description="Peptidase M48" evidence="12">
    <location>
        <begin position="57"/>
        <end position="244"/>
    </location>
</feature>
<evidence type="ECO:0000256" key="7">
    <source>
        <dbReference type="ARBA" id="ARBA00022989"/>
    </source>
</evidence>
<sequence>MLRLIVLTQLLLVFLYLGKLGVAMTLLSTLVLVAIYFWITKNSLKKGHTVLKYEEMPWLYDAVARMAKKANIKTPKIYILEDYIPNAYSFGNSIVLSLGLFEVLQENEILGVAAHEVGHIKNKDTLLFPIVSYGRYWMMTLSLLLLLSTNVHAILGSLVLCGLYEAQRLRFFKEREFLADEAALHILDRPFDLKDALEEIKYYEDLRIKVKESALPGIEPNIERKQKRTFMETHPSYDERIWKILIEVGALEIMRKLK</sequence>
<dbReference type="PANTHER" id="PTHR43221">
    <property type="entry name" value="PROTEASE HTPX"/>
    <property type="match status" value="1"/>
</dbReference>
<proteinExistence type="inferred from homology"/>
<reference evidence="13 14" key="2">
    <citation type="journal article" date="2015" name="Genome Announc.">
        <title>Complete Genome Sequence of Hyperthermophilic Piezophilic Archaeon Palaeococcus pacificus DY20341T, Isolated from Deep-Sea Hydrothermal Sediments.</title>
        <authorList>
            <person name="Zeng X."/>
            <person name="Jebbar M."/>
            <person name="Shao Z."/>
        </authorList>
    </citation>
    <scope>NUCLEOTIDE SEQUENCE [LARGE SCALE GENOMIC DNA]</scope>
    <source>
        <strain evidence="13 14">DY20341</strain>
    </source>
</reference>
<accession>A0A075LZQ9</accession>
<dbReference type="InterPro" id="IPR050083">
    <property type="entry name" value="HtpX_protease"/>
</dbReference>
<dbReference type="GO" id="GO:0004222">
    <property type="term" value="F:metalloendopeptidase activity"/>
    <property type="evidence" value="ECO:0007669"/>
    <property type="project" value="InterPro"/>
</dbReference>
<evidence type="ECO:0000313" key="13">
    <source>
        <dbReference type="EMBL" id="AIF70063.1"/>
    </source>
</evidence>
<feature type="transmembrane region" description="Helical" evidence="11">
    <location>
        <begin position="136"/>
        <end position="164"/>
    </location>
</feature>
<evidence type="ECO:0000256" key="6">
    <source>
        <dbReference type="ARBA" id="ARBA00022833"/>
    </source>
</evidence>
<keyword evidence="8 10" id="KW-0482">Metalloprotease</keyword>
<keyword evidence="4" id="KW-0479">Metal-binding</keyword>
<keyword evidence="7 11" id="KW-1133">Transmembrane helix</keyword>
<keyword evidence="14" id="KW-1185">Reference proteome</keyword>
<dbReference type="GO" id="GO:0006508">
    <property type="term" value="P:proteolysis"/>
    <property type="evidence" value="ECO:0007669"/>
    <property type="project" value="UniProtKB-KW"/>
</dbReference>
<keyword evidence="6 10" id="KW-0862">Zinc</keyword>
<dbReference type="InterPro" id="IPR001915">
    <property type="entry name" value="Peptidase_M48"/>
</dbReference>
<evidence type="ECO:0000256" key="4">
    <source>
        <dbReference type="ARBA" id="ARBA00022723"/>
    </source>
</evidence>
<evidence type="ECO:0000256" key="9">
    <source>
        <dbReference type="ARBA" id="ARBA00023136"/>
    </source>
</evidence>
<evidence type="ECO:0000256" key="8">
    <source>
        <dbReference type="ARBA" id="ARBA00023049"/>
    </source>
</evidence>
<dbReference type="STRING" id="1343739.PAP_08380"/>
<dbReference type="GO" id="GO:0046872">
    <property type="term" value="F:metal ion binding"/>
    <property type="evidence" value="ECO:0007669"/>
    <property type="project" value="UniProtKB-KW"/>
</dbReference>
<dbReference type="eggNOG" id="arCOG01331">
    <property type="taxonomic scope" value="Archaea"/>
</dbReference>
<organism evidence="13 14">
    <name type="scientific">Palaeococcus pacificus DY20341</name>
    <dbReference type="NCBI Taxonomy" id="1343739"/>
    <lineage>
        <taxon>Archaea</taxon>
        <taxon>Methanobacteriati</taxon>
        <taxon>Methanobacteriota</taxon>
        <taxon>Thermococci</taxon>
        <taxon>Thermococcales</taxon>
        <taxon>Thermococcaceae</taxon>
        <taxon>Palaeococcus</taxon>
    </lineage>
</organism>
<keyword evidence="3 11" id="KW-0812">Transmembrane</keyword>
<evidence type="ECO:0000259" key="12">
    <source>
        <dbReference type="Pfam" id="PF01435"/>
    </source>
</evidence>
<evidence type="ECO:0000313" key="14">
    <source>
        <dbReference type="Proteomes" id="UP000027981"/>
    </source>
</evidence>
<feature type="transmembrane region" description="Helical" evidence="11">
    <location>
        <begin position="12"/>
        <end position="39"/>
    </location>
</feature>
<keyword evidence="5 10" id="KW-0378">Hydrolase</keyword>
<dbReference type="HOGENOM" id="CLU_042266_5_0_2"/>
<evidence type="ECO:0000256" key="1">
    <source>
        <dbReference type="ARBA" id="ARBA00022475"/>
    </source>
</evidence>
<dbReference type="Pfam" id="PF01435">
    <property type="entry name" value="Peptidase_M48"/>
    <property type="match status" value="1"/>
</dbReference>
<keyword evidence="2 10" id="KW-0645">Protease</keyword>
<evidence type="ECO:0000256" key="5">
    <source>
        <dbReference type="ARBA" id="ARBA00022801"/>
    </source>
</evidence>
<dbReference type="Proteomes" id="UP000027981">
    <property type="component" value="Chromosome"/>
</dbReference>
<gene>
    <name evidence="13" type="ORF">PAP_08380</name>
</gene>